<feature type="compositionally biased region" description="Low complexity" evidence="1">
    <location>
        <begin position="78"/>
        <end position="91"/>
    </location>
</feature>
<reference evidence="3" key="3">
    <citation type="submission" date="2025-09" db="UniProtKB">
        <authorList>
            <consortium name="Ensembl"/>
        </authorList>
    </citation>
    <scope>IDENTIFICATION</scope>
</reference>
<feature type="domain" description="TLDc" evidence="2">
    <location>
        <begin position="128"/>
        <end position="289"/>
    </location>
</feature>
<evidence type="ECO:0000259" key="2">
    <source>
        <dbReference type="PROSITE" id="PS51886"/>
    </source>
</evidence>
<evidence type="ECO:0000256" key="1">
    <source>
        <dbReference type="SAM" id="MobiDB-lite"/>
    </source>
</evidence>
<dbReference type="InterPro" id="IPR006571">
    <property type="entry name" value="TLDc_dom"/>
</dbReference>
<accession>A0A8B9TKG5</accession>
<dbReference type="PROSITE" id="PS51886">
    <property type="entry name" value="TLDC"/>
    <property type="match status" value="1"/>
</dbReference>
<protein>
    <recommendedName>
        <fullName evidence="2">TLDc domain-containing protein</fullName>
    </recommendedName>
</protein>
<dbReference type="SMART" id="SM00584">
    <property type="entry name" value="TLDc"/>
    <property type="match status" value="1"/>
</dbReference>
<evidence type="ECO:0000313" key="4">
    <source>
        <dbReference type="Proteomes" id="UP000694400"/>
    </source>
</evidence>
<dbReference type="Proteomes" id="UP000694400">
    <property type="component" value="Chromosome 16"/>
</dbReference>
<feature type="region of interest" description="Disordered" evidence="1">
    <location>
        <begin position="57"/>
        <end position="121"/>
    </location>
</feature>
<sequence>MEAPPGRVPGPGMAAARAGPAWHPPLGGPRAAEALGNPSQGRRPLCGAALGTLRPWGKAAGLGEWGGRRGRVGGRHLTPSIPSPTRTRTCPWAAVEPDGEGRPGWEGAPAAGAAPEEPSGLVLSTPSRVLRDRDTKELGPHLPPRLQQQPWSLLYCTARDGFSLRTLYRRAGPLSSPALLLIRDTDAQAFGAFFATAIHMSNKFYGTGETFLFSFSPELKVFRWTGRNNFFVKGDVDLLMVGGGSGRFGLWLDGDLHHGGSHPCETFNNESLSPRGDFCVQDLEVWGLA</sequence>
<dbReference type="AlphaFoldDB" id="A0A8B9TKG5"/>
<dbReference type="GO" id="GO:0006979">
    <property type="term" value="P:response to oxidative stress"/>
    <property type="evidence" value="ECO:0007669"/>
    <property type="project" value="TreeGrafter"/>
</dbReference>
<dbReference type="Pfam" id="PF07534">
    <property type="entry name" value="TLD"/>
    <property type="match status" value="1"/>
</dbReference>
<feature type="compositionally biased region" description="Low complexity" evidence="1">
    <location>
        <begin position="105"/>
        <end position="118"/>
    </location>
</feature>
<dbReference type="GO" id="GO:0005634">
    <property type="term" value="C:nucleus"/>
    <property type="evidence" value="ECO:0007669"/>
    <property type="project" value="TreeGrafter"/>
</dbReference>
<proteinExistence type="predicted"/>
<reference evidence="3" key="1">
    <citation type="submission" date="2019-08" db="EMBL/GenBank/DDBJ databases">
        <title>Three high-quality genomes provides insights into domestication of ducks.</title>
        <authorList>
            <person name="Hou Z.C."/>
            <person name="Zhu F."/>
            <person name="Yin Z.T."/>
            <person name="Zhang F."/>
        </authorList>
    </citation>
    <scope>NUCLEOTIDE SEQUENCE [LARGE SCALE GENOMIC DNA]</scope>
</reference>
<organism evidence="3 4">
    <name type="scientific">Anas platyrhynchos</name>
    <name type="common">Mallard</name>
    <name type="synonym">Anas boschas</name>
    <dbReference type="NCBI Taxonomy" id="8839"/>
    <lineage>
        <taxon>Eukaryota</taxon>
        <taxon>Metazoa</taxon>
        <taxon>Chordata</taxon>
        <taxon>Craniata</taxon>
        <taxon>Vertebrata</taxon>
        <taxon>Euteleostomi</taxon>
        <taxon>Archelosauria</taxon>
        <taxon>Archosauria</taxon>
        <taxon>Dinosauria</taxon>
        <taxon>Saurischia</taxon>
        <taxon>Theropoda</taxon>
        <taxon>Coelurosauria</taxon>
        <taxon>Aves</taxon>
        <taxon>Neognathae</taxon>
        <taxon>Galloanserae</taxon>
        <taxon>Anseriformes</taxon>
        <taxon>Anatidae</taxon>
        <taxon>Anatinae</taxon>
        <taxon>Anas</taxon>
    </lineage>
</organism>
<reference evidence="3" key="2">
    <citation type="submission" date="2025-08" db="UniProtKB">
        <authorList>
            <consortium name="Ensembl"/>
        </authorList>
    </citation>
    <scope>IDENTIFICATION</scope>
</reference>
<dbReference type="Ensembl" id="ENSAPLT00020024732.1">
    <property type="protein sequence ID" value="ENSAPLP00020022910.1"/>
    <property type="gene ID" value="ENSAPLG00020015929.1"/>
</dbReference>
<name>A0A8B9TKG5_ANAPL</name>
<evidence type="ECO:0000313" key="3">
    <source>
        <dbReference type="Ensembl" id="ENSAPLP00020022910.1"/>
    </source>
</evidence>
<dbReference type="PANTHER" id="PTHR23354">
    <property type="entry name" value="NUCLEOLAR PROTEIN 7/ESTROGEN RECEPTOR COACTIVATOR-RELATED"/>
    <property type="match status" value="1"/>
</dbReference>
<feature type="compositionally biased region" description="Low complexity" evidence="1">
    <location>
        <begin position="1"/>
        <end position="21"/>
    </location>
</feature>
<feature type="region of interest" description="Disordered" evidence="1">
    <location>
        <begin position="1"/>
        <end position="43"/>
    </location>
</feature>
<dbReference type="PANTHER" id="PTHR23354:SF65">
    <property type="entry name" value="TLD DOMAIN-CONTAINING PROTEIN 2"/>
    <property type="match status" value="1"/>
</dbReference>